<name>A0A6G8AW22_9ENTE</name>
<evidence type="ECO:0000313" key="3">
    <source>
        <dbReference type="Proteomes" id="UP000501747"/>
    </source>
</evidence>
<dbReference type="AlphaFoldDB" id="A0A6G8AW22"/>
<proteinExistence type="predicted"/>
<dbReference type="InterPro" id="IPR010852">
    <property type="entry name" value="ABATE"/>
</dbReference>
<feature type="domain" description="Zinc finger CGNR" evidence="1">
    <location>
        <begin position="149"/>
        <end position="188"/>
    </location>
</feature>
<organism evidence="2 3">
    <name type="scientific">Vagococcus hydrophili</name>
    <dbReference type="NCBI Taxonomy" id="2714947"/>
    <lineage>
        <taxon>Bacteria</taxon>
        <taxon>Bacillati</taxon>
        <taxon>Bacillota</taxon>
        <taxon>Bacilli</taxon>
        <taxon>Lactobacillales</taxon>
        <taxon>Enterococcaceae</taxon>
        <taxon>Vagococcus</taxon>
    </lineage>
</organism>
<dbReference type="Proteomes" id="UP000501747">
    <property type="component" value="Chromosome"/>
</dbReference>
<sequence length="192" mass="22086">MTEIFPNITNNMALNFLNTRLFRNGKMVEIIQSVECLKAWSEVPMDDNESYNTQLSIFNTFVENMDELKPIISFRSELYHLLTSYLRNELTESDLKNRIEEATLNNPFSLIFVDKKVIYVPAVSGIEGIQSLIYLSLSELIESGDINKLSHCANEGCPLLFINKNGRRKWCSMKICGNRAKVERFESKKTNS</sequence>
<dbReference type="Pfam" id="PF11706">
    <property type="entry name" value="zf-CGNR"/>
    <property type="match status" value="1"/>
</dbReference>
<dbReference type="RefSeq" id="WP_166035323.1">
    <property type="nucleotide sequence ID" value="NZ_CP049887.1"/>
</dbReference>
<dbReference type="PANTHER" id="PTHR35525">
    <property type="entry name" value="BLL6575 PROTEIN"/>
    <property type="match status" value="1"/>
</dbReference>
<dbReference type="EMBL" id="CP049887">
    <property type="protein sequence ID" value="QIL49197.1"/>
    <property type="molecule type" value="Genomic_DNA"/>
</dbReference>
<gene>
    <name evidence="2" type="ORF">G7082_12205</name>
</gene>
<dbReference type="SUPFAM" id="SSF160904">
    <property type="entry name" value="Jann2411-like"/>
    <property type="match status" value="1"/>
</dbReference>
<evidence type="ECO:0000259" key="1">
    <source>
        <dbReference type="Pfam" id="PF11706"/>
    </source>
</evidence>
<dbReference type="PANTHER" id="PTHR35525:SF3">
    <property type="entry name" value="BLL6575 PROTEIN"/>
    <property type="match status" value="1"/>
</dbReference>
<dbReference type="KEGG" id="vhy:G7082_12205"/>
<dbReference type="InterPro" id="IPR023286">
    <property type="entry name" value="ABATE_dom_sf"/>
</dbReference>
<keyword evidence="3" id="KW-1185">Reference proteome</keyword>
<dbReference type="InterPro" id="IPR021005">
    <property type="entry name" value="Znf_CGNR"/>
</dbReference>
<accession>A0A6G8AW22</accession>
<evidence type="ECO:0000313" key="2">
    <source>
        <dbReference type="EMBL" id="QIL49197.1"/>
    </source>
</evidence>
<dbReference type="Gene3D" id="1.10.3300.10">
    <property type="entry name" value="Jann2411-like domain"/>
    <property type="match status" value="1"/>
</dbReference>
<protein>
    <submittedName>
        <fullName evidence="2">CGNR zinc finger domain-containing protein</fullName>
    </submittedName>
</protein>
<reference evidence="2 3" key="1">
    <citation type="submission" date="2020-03" db="EMBL/GenBank/DDBJ databases">
        <title>Vagococcus sp. nov., isolated from beetles.</title>
        <authorList>
            <person name="Hyun D.-W."/>
            <person name="Bae J.-W."/>
        </authorList>
    </citation>
    <scope>NUCLEOTIDE SEQUENCE [LARGE SCALE GENOMIC DNA]</scope>
    <source>
        <strain evidence="2 3">HDW17B</strain>
    </source>
</reference>